<dbReference type="EMBL" id="SDMP01000005">
    <property type="protein sequence ID" value="RYR56220.1"/>
    <property type="molecule type" value="Genomic_DNA"/>
</dbReference>
<keyword evidence="3" id="KW-0445">Lipid transport</keyword>
<name>A0A445CZ76_ARAHY</name>
<feature type="domain" description="Intermembrane lipid transfer protein VPS13-like C-terminal" evidence="7">
    <location>
        <begin position="3318"/>
        <end position="3428"/>
    </location>
</feature>
<dbReference type="InterPro" id="IPR026854">
    <property type="entry name" value="VPS13_N"/>
</dbReference>
<feature type="domain" description="Vacuolar protein sorting-associated protein 13 VPS13 adaptor binding" evidence="6">
    <location>
        <begin position="2037"/>
        <end position="2309"/>
    </location>
</feature>
<dbReference type="PANTHER" id="PTHR16166">
    <property type="entry name" value="VACUOLAR PROTEIN SORTING-ASSOCIATED PROTEIN VPS13"/>
    <property type="match status" value="1"/>
</dbReference>
<evidence type="ECO:0000256" key="4">
    <source>
        <dbReference type="SAM" id="MobiDB-lite"/>
    </source>
</evidence>
<dbReference type="InterPro" id="IPR056748">
    <property type="entry name" value="VPS13-like_C"/>
</dbReference>
<comment type="similarity">
    <text evidence="1">Belongs to the VPS13 family.</text>
</comment>
<feature type="domain" description="Vacuolar protein sorting-associated protein 13 VPS13 adaptor binding" evidence="6">
    <location>
        <begin position="2425"/>
        <end position="2721"/>
    </location>
</feature>
<protein>
    <recommendedName>
        <fullName evidence="10">Vacuolar protein sorting-associated protein</fullName>
    </recommendedName>
</protein>
<keyword evidence="2" id="KW-0813">Transport</keyword>
<dbReference type="PANTHER" id="PTHR16166:SF143">
    <property type="entry name" value="PROTEIN SORTING-ASSOCIATED PROTEIN, PUTATIVE (DUF1162)-RELATED"/>
    <property type="match status" value="1"/>
</dbReference>
<proteinExistence type="inferred from homology"/>
<evidence type="ECO:0000256" key="1">
    <source>
        <dbReference type="ARBA" id="ARBA00006545"/>
    </source>
</evidence>
<gene>
    <name evidence="8" type="ORF">Ahy_A05g021975</name>
</gene>
<dbReference type="Pfam" id="PF25036">
    <property type="entry name" value="VPS13_VAB"/>
    <property type="match status" value="2"/>
</dbReference>
<evidence type="ECO:0008006" key="10">
    <source>
        <dbReference type="Google" id="ProtNLM"/>
    </source>
</evidence>
<feature type="domain" description="Chorein N-terminal" evidence="5">
    <location>
        <begin position="1"/>
        <end position="287"/>
    </location>
</feature>
<evidence type="ECO:0000259" key="7">
    <source>
        <dbReference type="Pfam" id="PF25037"/>
    </source>
</evidence>
<dbReference type="GO" id="GO:0006623">
    <property type="term" value="P:protein targeting to vacuole"/>
    <property type="evidence" value="ECO:0007669"/>
    <property type="project" value="TreeGrafter"/>
</dbReference>
<reference evidence="8 9" key="1">
    <citation type="submission" date="2019-01" db="EMBL/GenBank/DDBJ databases">
        <title>Sequencing of cultivated peanut Arachis hypogaea provides insights into genome evolution and oil improvement.</title>
        <authorList>
            <person name="Chen X."/>
        </authorList>
    </citation>
    <scope>NUCLEOTIDE SEQUENCE [LARGE SCALE GENOMIC DNA]</scope>
    <source>
        <strain evidence="9">cv. Fuhuasheng</strain>
        <tissue evidence="8">Leaves</tissue>
    </source>
</reference>
<evidence type="ECO:0000313" key="9">
    <source>
        <dbReference type="Proteomes" id="UP000289738"/>
    </source>
</evidence>
<evidence type="ECO:0000259" key="5">
    <source>
        <dbReference type="Pfam" id="PF12624"/>
    </source>
</evidence>
<sequence>MFEGLVQQLLLGYLGRYFKDIQKEQLKIRLEVVLLENVELILEAFDYLQLPFALKQGRVGRLSIKIPWKKPWDPIIIILEDVFVSASQRDDQEWGAEAVEKREFAGKKAKLAAAELEKLSRRVSGSNAGQSFISHITAKVLDSIQVDIRNFHVLYSDMQNDMGHVMFGLKFSNLTMKQNVAGSYNARVRVVQEHKIVEIKGLEFYSSIFHGSMELVTVNGMSNSHLATNIRSEGEYYNSILAPCDVTITLSANRSHRPDDDAPQYSVSAEMSGLVVSLDECQLQQMFIVWDYVCICRLREKSYRRKYINLYKIKLDFLQQQQPVDEDVLQDLEEMEKESDLDDILNYRSAAEYAMRELLSGCSAPNNGRMHIDIPTEKSSIDDHAVKSRGWLNWLSRGMLGAGGTDDSSQFSGVVSFDVEDISEATEFHPVVSSSLDIATKHELCTLALKIAINQISATLHSKRYGKAIAEIILEGGIVESKLYKEHGVFLSKFKFAKVVLPNSQEVIVHIRRPFIENNTSDIDDHACSIQVDFSSDGDTAMSVKGVLQQIQVMFDGNIFLNLLEFYDVFTTFKFHNERVLLSLNGMKNDNARLLSKAEYVFENNKKVMWEITIFDVSVNIPWRNTAAKYCNLLMNSRSLCLKSTENLESFSSNDEDHQPYCVKSFLNSISASDICIGIQLQDLYNYFDVRLDDFQITLIGSDQSEKVSILQKLSATFFLASCVIPDESILKQLEVYVFIAPFKAHFSPSIYGAILELITYQGTLHLSRESETLNWPYPPNVPSVTPKSSTFGISISSKFGSVDLEVDFENSGDNSSELLVSLQEIDMRYGSTEFQELFLSIRSLMVSICEKKDEKDSLLVLSSGNLSSPISAVGEESVSGPSNEFDQHSDAALSGDACFAMHYESPGTDLLCHKCIMYLNNTDIHCYPHIVGLFVGFFNMLSSYNINFENSACSDTSEVSNILSTLGSQKFGFSNYFEFGSSDSACIPVDHFPFVTIHNTDSLHNLESALIYAIPEWRKYFTLRDKKIRCSKINMRRRSRFSHVSPSKSRPNSGYLKESGIASISNVISIELHVCGIRVHFHDSSCIIGTIMVPTSKSCLLFCEESFDILSSFEGLVLTSSWWGRNFQDYLWGPCSNLSPILNVRVRKGKNISSTIGLEVSISVQHVYCMLPSEYLSIIIGYFSLAEWGGDSSGRSPVVEQSDVYVKNEMSITVKFEVLDSTLIFPVESNEYQYLKVEMRQLYGSFIENSGFDNILKSIPPECLVPVQKLAKRNNCVNVFARDVYLLFVLCKNDMYGSATIEQNTEFVLNTLIAPINADVWVRIPYGEPSCNSSSSSICCMTNISSCYIIAEDSNFLDGCLALLDVIDEFSTVEDKSKCFQSDLLQFLDLKRSLKATGAISTTPGASMMILTEIKCHTQSLLISFCHKKEDSVELIAKGDFQFICSASLVNDSLVSIDVGFSTLVLYSPHDSMLAKFSSAPCSTLVLEISFSKSLDSQNEVSLSLSSLDVWLHLCEWTEVLKFLNHLSVSLDKNVSTDATPKSLSFNAADSVKMTARCDASNFLDSDINSLQFTSQEAENVVLMIVKSNLISISFHIPVWVSEEPCLEFQLSEGLKVTPLSASSDLVEEKDTKFLTVTLNMNGFEFFMSSRDFHLKSNMEKLSCVIMTLENGRYTSSPLCDIFQVHVEAVLCKNPTNTTESRVEIICDHSDVWLSHPAFYLWGAIKFDIPKSGSSQYSASGIAFKFNMRKVSILLTDGKWSYNGAQMEILVRNILFHVKTSEKLMECSVTGNLQVNYNNIEKVSWEPFIEPWQLLLTLVREQETSTVLSMSVPTEIIFKSTTQLNINITESLVECVSRTTEMLLDALGLVGLNNYDGNKLIHSPYAELMCTRRCGAPYVLQNLTSVPLLYHVYHGPLNPDELYDSNEKYGKYVNPGSTIPIYMDENTEERLSRYRPSHSSDSLNDQRLNGFAHHYITVQLEGTPMPSNPMSMDLVGVTYFEVNFSKTYNENDEDGRMSTGPTFIVPVVFDVSVLRYSKLIRIYSTVVLQNATSIPLELRFDIPFGVSPTILDPIHPGKQLPLPLHLAEAGFVRWRPMGSSYLWSEAHNLSNLLSVNSRVGNLKSFVCYPSHPSSHPFRCCLSVKNISLTSSGWMNSNISADDGKKRYIHHLILSAPLIISNYLPKEVLLVSESSGVNHTVRVSEVETSVYHIDPSHDLGVEICIDGFKHSDFKFPRLENFCTLAKFSETETKFSLSETLIFEPTNSDGHMYVTVEKVIDAYSGSREVIIYVPFILYNCMGFPMCIKETTSGSNQRGFVIPSYYDFCENETISTKKDGLSLLSSSHELHAEVPHNPRSYLKNHTISCREDVTANTPSFPGSSLFSGNYHGSLGRQRRKSGSTNGISSLGRSKNTASSIIQSTWKDFGSGNQEHGKVGPCMYSPAANSAINEILVKLSRYFPGDASEQLPFSLWSSPFSLLPPSGSSTILVPQLASNSAFIVAVTSNTIGEQYTGRTNAITFQPRFVISNACSKEISYKQKGTDVIFYLGIGEHAHLHWTDMTRELLVSICYNESGWQWSGSFLPDHLGDTQLKMRNIVFGTSDMIRVEVQNADISMGDEKIIGSIKGNSGTNLILLSDDDTGYMPYRIDNFSKEIKAISGNSSSVYGMNGNGWDANPASDYATLNPFLSLKRLRIYQQKCEMFDTVIHSYSSYPYTWDEPCYPHRLTVEVPGERVLGSYALDDVKEYRPVCLPPTSEVNHLPFYIMFLFLFTCLLKKPERTFFLSVHAEGATKVLSILDSNYHVFSDVKKSDIRQTADKRLYDHKQVKLSEYKEKISIFIPCIGISLINSYSQELLFGCIKDMQIELLQSLDRQSLSLQIPFLQIDNQLRTTPYPVMLSFDSGYKSCAADNVKYRDDVGGKRIEKLNQISIPVFSLEISKWRKKDISFISFEYIKLRMADFRLEIEQEVILSLFEFFTNITCGMQCGIMASSDHYEGASLKDSSFVQTEKLRLTTDQCPPRIDSFFNGKSKKYVALPSITPIGAPWQDIYLLARTQKKVYIEILELAPIKMTLSFSSAPWMLHNRILTSKEFLIHRGLMALADVEGAQIYLKDLSIAHHMASWESIQEILIRHYNRQLLHEIYKVFGSAGVIGNPLGFVRSMGLGIRDFLSVPAKSIMQSPTGLVTGMAQGTSSLLSNTVYAISDAASQFSKAARKGIVAFTYDDQAVSRMEKHQATVTSDSKGVINEVLEGLTGLLQSPVRGAEKHGLPGVLSGVALGITGLVAKPAASILEVTGKTALSIRNRSKPNQLRSQCFRIRLPRPLSHERPLKPYSWEEAVGISVLLEAEDGLKFKDEKLVACKALKESGKFVVLTERFVLIVFSPWLVTLGKPEFPGIPADLEWIIEWEIGLENIVHADAAQAVVHIVSSRPDSLLRQNHHSPKRSSSRTRAVHWNHNPTHLPLPQTNLELSSEEDATNLLQLLLSATEEWKGKASHCGRILHRANLKTKNEANVKEGM</sequence>
<feature type="region of interest" description="Disordered" evidence="4">
    <location>
        <begin position="2390"/>
        <end position="2413"/>
    </location>
</feature>
<organism evidence="8 9">
    <name type="scientific">Arachis hypogaea</name>
    <name type="common">Peanut</name>
    <dbReference type="NCBI Taxonomy" id="3818"/>
    <lineage>
        <taxon>Eukaryota</taxon>
        <taxon>Viridiplantae</taxon>
        <taxon>Streptophyta</taxon>
        <taxon>Embryophyta</taxon>
        <taxon>Tracheophyta</taxon>
        <taxon>Spermatophyta</taxon>
        <taxon>Magnoliopsida</taxon>
        <taxon>eudicotyledons</taxon>
        <taxon>Gunneridae</taxon>
        <taxon>Pentapetalae</taxon>
        <taxon>rosids</taxon>
        <taxon>fabids</taxon>
        <taxon>Fabales</taxon>
        <taxon>Fabaceae</taxon>
        <taxon>Papilionoideae</taxon>
        <taxon>50 kb inversion clade</taxon>
        <taxon>dalbergioids sensu lato</taxon>
        <taxon>Dalbergieae</taxon>
        <taxon>Pterocarpus clade</taxon>
        <taxon>Arachis</taxon>
    </lineage>
</organism>
<dbReference type="Pfam" id="PF25037">
    <property type="entry name" value="VPS13_C"/>
    <property type="match status" value="1"/>
</dbReference>
<dbReference type="Proteomes" id="UP000289738">
    <property type="component" value="Chromosome A05"/>
</dbReference>
<feature type="compositionally biased region" description="Polar residues" evidence="4">
    <location>
        <begin position="2400"/>
        <end position="2413"/>
    </location>
</feature>
<accession>A0A445CZ76</accession>
<evidence type="ECO:0000256" key="3">
    <source>
        <dbReference type="ARBA" id="ARBA00023055"/>
    </source>
</evidence>
<dbReference type="InterPro" id="IPR009543">
    <property type="entry name" value="VPS13_VAB"/>
</dbReference>
<keyword evidence="9" id="KW-1185">Reference proteome</keyword>
<evidence type="ECO:0000313" key="8">
    <source>
        <dbReference type="EMBL" id="RYR56220.1"/>
    </source>
</evidence>
<evidence type="ECO:0000259" key="6">
    <source>
        <dbReference type="Pfam" id="PF25036"/>
    </source>
</evidence>
<dbReference type="GO" id="GO:0006869">
    <property type="term" value="P:lipid transport"/>
    <property type="evidence" value="ECO:0007669"/>
    <property type="project" value="UniProtKB-KW"/>
</dbReference>
<dbReference type="Pfam" id="PF12624">
    <property type="entry name" value="VPS13_N"/>
    <property type="match status" value="1"/>
</dbReference>
<evidence type="ECO:0000256" key="2">
    <source>
        <dbReference type="ARBA" id="ARBA00022448"/>
    </source>
</evidence>
<dbReference type="STRING" id="3818.A0A445CZ76"/>
<comment type="caution">
    <text evidence="8">The sequence shown here is derived from an EMBL/GenBank/DDBJ whole genome shotgun (WGS) entry which is preliminary data.</text>
</comment>
<dbReference type="InterPro" id="IPR026847">
    <property type="entry name" value="VPS13"/>
</dbReference>
<dbReference type="GO" id="GO:0045053">
    <property type="term" value="P:protein retention in Golgi apparatus"/>
    <property type="evidence" value="ECO:0007669"/>
    <property type="project" value="TreeGrafter"/>
</dbReference>